<dbReference type="Proteomes" id="UP000326924">
    <property type="component" value="Unassembled WGS sequence"/>
</dbReference>
<accession>A0A5J5EP40</accession>
<dbReference type="EMBL" id="VXIS01000167">
    <property type="protein sequence ID" value="KAA8899388.1"/>
    <property type="molecule type" value="Genomic_DNA"/>
</dbReference>
<sequence>LRNLFCLDLCSLIINTQLFEFQDEKKMLLEWKNFVQQADYWLQHGQLRMPDLLGRAEHLRSKDF</sequence>
<dbReference type="AlphaFoldDB" id="A0A5J5EP40"/>
<evidence type="ECO:0000313" key="1">
    <source>
        <dbReference type="EMBL" id="KAA8899388.1"/>
    </source>
</evidence>
<organism evidence="1 2">
    <name type="scientific">Sphaerosporella brunnea</name>
    <dbReference type="NCBI Taxonomy" id="1250544"/>
    <lineage>
        <taxon>Eukaryota</taxon>
        <taxon>Fungi</taxon>
        <taxon>Dikarya</taxon>
        <taxon>Ascomycota</taxon>
        <taxon>Pezizomycotina</taxon>
        <taxon>Pezizomycetes</taxon>
        <taxon>Pezizales</taxon>
        <taxon>Pyronemataceae</taxon>
        <taxon>Sphaerosporella</taxon>
    </lineage>
</organism>
<gene>
    <name evidence="1" type="ORF">FN846DRAFT_756228</name>
</gene>
<protein>
    <submittedName>
        <fullName evidence="1">Uncharacterized protein</fullName>
    </submittedName>
</protein>
<evidence type="ECO:0000313" key="2">
    <source>
        <dbReference type="Proteomes" id="UP000326924"/>
    </source>
</evidence>
<name>A0A5J5EP40_9PEZI</name>
<keyword evidence="2" id="KW-1185">Reference proteome</keyword>
<dbReference type="InParanoid" id="A0A5J5EP40"/>
<comment type="caution">
    <text evidence="1">The sequence shown here is derived from an EMBL/GenBank/DDBJ whole genome shotgun (WGS) entry which is preliminary data.</text>
</comment>
<reference evidence="1 2" key="1">
    <citation type="submission" date="2019-09" db="EMBL/GenBank/DDBJ databases">
        <title>Draft genome of the ectomycorrhizal ascomycete Sphaerosporella brunnea.</title>
        <authorList>
            <consortium name="DOE Joint Genome Institute"/>
            <person name="Benucci G.M."/>
            <person name="Marozzi G."/>
            <person name="Antonielli L."/>
            <person name="Sanchez S."/>
            <person name="Marco P."/>
            <person name="Wang X."/>
            <person name="Falini L.B."/>
            <person name="Barry K."/>
            <person name="Haridas S."/>
            <person name="Lipzen A."/>
            <person name="Labutti K."/>
            <person name="Grigoriev I.V."/>
            <person name="Murat C."/>
            <person name="Martin F."/>
            <person name="Albertini E."/>
            <person name="Donnini D."/>
            <person name="Bonito G."/>
        </authorList>
    </citation>
    <scope>NUCLEOTIDE SEQUENCE [LARGE SCALE GENOMIC DNA]</scope>
    <source>
        <strain evidence="1 2">Sb_GMNB300</strain>
    </source>
</reference>
<proteinExistence type="predicted"/>
<feature type="non-terminal residue" evidence="1">
    <location>
        <position position="1"/>
    </location>
</feature>
<feature type="non-terminal residue" evidence="1">
    <location>
        <position position="64"/>
    </location>
</feature>